<dbReference type="Proteomes" id="UP000824204">
    <property type="component" value="Unassembled WGS sequence"/>
</dbReference>
<evidence type="ECO:0000256" key="10">
    <source>
        <dbReference type="ARBA" id="ARBA00022801"/>
    </source>
</evidence>
<dbReference type="EMBL" id="DXFX01000054">
    <property type="protein sequence ID" value="HIX07661.1"/>
    <property type="molecule type" value="Genomic_DNA"/>
</dbReference>
<evidence type="ECO:0000313" key="16">
    <source>
        <dbReference type="EMBL" id="HIX07661.1"/>
    </source>
</evidence>
<evidence type="ECO:0000256" key="7">
    <source>
        <dbReference type="ARBA" id="ARBA00022485"/>
    </source>
</evidence>
<dbReference type="GO" id="GO:0000701">
    <property type="term" value="F:purine-specific mismatch base pair DNA N-glycosylase activity"/>
    <property type="evidence" value="ECO:0007669"/>
    <property type="project" value="UniProtKB-EC"/>
</dbReference>
<keyword evidence="9" id="KW-0227">DNA damage</keyword>
<feature type="domain" description="HhH-GPD" evidence="15">
    <location>
        <begin position="45"/>
        <end position="191"/>
    </location>
</feature>
<dbReference type="CDD" id="cd00056">
    <property type="entry name" value="ENDO3c"/>
    <property type="match status" value="1"/>
</dbReference>
<evidence type="ECO:0000256" key="9">
    <source>
        <dbReference type="ARBA" id="ARBA00022763"/>
    </source>
</evidence>
<dbReference type="InterPro" id="IPR004035">
    <property type="entry name" value="Endouclease-III_FeS-bd_BS"/>
</dbReference>
<dbReference type="PANTHER" id="PTHR42944">
    <property type="entry name" value="ADENINE DNA GLYCOSYLASE"/>
    <property type="match status" value="1"/>
</dbReference>
<keyword evidence="14" id="KW-0326">Glycosidase</keyword>
<dbReference type="PANTHER" id="PTHR42944:SF1">
    <property type="entry name" value="ADENINE DNA GLYCOSYLASE"/>
    <property type="match status" value="1"/>
</dbReference>
<evidence type="ECO:0000256" key="2">
    <source>
        <dbReference type="ARBA" id="ARBA00001966"/>
    </source>
</evidence>
<evidence type="ECO:0000256" key="11">
    <source>
        <dbReference type="ARBA" id="ARBA00023004"/>
    </source>
</evidence>
<dbReference type="InterPro" id="IPR044298">
    <property type="entry name" value="MIG/MutY"/>
</dbReference>
<organism evidence="16 17">
    <name type="scientific">Candidatus Borkfalkia faecipullorum</name>
    <dbReference type="NCBI Taxonomy" id="2838510"/>
    <lineage>
        <taxon>Bacteria</taxon>
        <taxon>Bacillati</taxon>
        <taxon>Bacillota</taxon>
        <taxon>Clostridia</taxon>
        <taxon>Christensenellales</taxon>
        <taxon>Christensenellaceae</taxon>
        <taxon>Candidatus Borkfalkia</taxon>
    </lineage>
</organism>
<evidence type="ECO:0000256" key="12">
    <source>
        <dbReference type="ARBA" id="ARBA00023014"/>
    </source>
</evidence>
<protein>
    <recommendedName>
        <fullName evidence="6">Adenine DNA glycosylase</fullName>
        <ecNumber evidence="5">3.2.2.31</ecNumber>
    </recommendedName>
</protein>
<dbReference type="Gene3D" id="3.90.79.10">
    <property type="entry name" value="Nucleoside Triphosphate Pyrophosphohydrolase"/>
    <property type="match status" value="1"/>
</dbReference>
<dbReference type="GO" id="GO:0032357">
    <property type="term" value="F:oxidized purine DNA binding"/>
    <property type="evidence" value="ECO:0007669"/>
    <property type="project" value="TreeGrafter"/>
</dbReference>
<dbReference type="InterPro" id="IPR003265">
    <property type="entry name" value="HhH-GPD_domain"/>
</dbReference>
<comment type="caution">
    <text evidence="16">The sequence shown here is derived from an EMBL/GenBank/DDBJ whole genome shotgun (WGS) entry which is preliminary data.</text>
</comment>
<dbReference type="SUPFAM" id="SSF55811">
    <property type="entry name" value="Nudix"/>
    <property type="match status" value="1"/>
</dbReference>
<reference evidence="16" key="2">
    <citation type="submission" date="2021-04" db="EMBL/GenBank/DDBJ databases">
        <authorList>
            <person name="Gilroy R."/>
        </authorList>
    </citation>
    <scope>NUCLEOTIDE SEQUENCE</scope>
    <source>
        <strain evidence="16">811</strain>
    </source>
</reference>
<evidence type="ECO:0000256" key="6">
    <source>
        <dbReference type="ARBA" id="ARBA00022023"/>
    </source>
</evidence>
<dbReference type="GO" id="GO:0035485">
    <property type="term" value="F:adenine/guanine mispair binding"/>
    <property type="evidence" value="ECO:0007669"/>
    <property type="project" value="TreeGrafter"/>
</dbReference>
<keyword evidence="13" id="KW-0234">DNA repair</keyword>
<name>A0A9D2AFJ2_9FIRM</name>
<dbReference type="EC" id="3.2.2.31" evidence="5"/>
<evidence type="ECO:0000256" key="3">
    <source>
        <dbReference type="ARBA" id="ARBA00002933"/>
    </source>
</evidence>
<comment type="catalytic activity">
    <reaction evidence="1">
        <text>Hydrolyzes free adenine bases from 7,8-dihydro-8-oxoguanine:adenine mismatched double-stranded DNA, leaving an apurinic site.</text>
        <dbReference type="EC" id="3.2.2.31"/>
    </reaction>
</comment>
<dbReference type="SMART" id="SM00478">
    <property type="entry name" value="ENDO3c"/>
    <property type="match status" value="1"/>
</dbReference>
<dbReference type="InterPro" id="IPR011257">
    <property type="entry name" value="DNA_glycosylase"/>
</dbReference>
<evidence type="ECO:0000313" key="17">
    <source>
        <dbReference type="Proteomes" id="UP000824204"/>
    </source>
</evidence>
<dbReference type="Gene3D" id="1.10.340.30">
    <property type="entry name" value="Hypothetical protein, domain 2"/>
    <property type="match status" value="1"/>
</dbReference>
<dbReference type="InterPro" id="IPR015797">
    <property type="entry name" value="NUDIX_hydrolase-like_dom_sf"/>
</dbReference>
<comment type="similarity">
    <text evidence="4">Belongs to the Nth/MutY family.</text>
</comment>
<evidence type="ECO:0000256" key="4">
    <source>
        <dbReference type="ARBA" id="ARBA00008343"/>
    </source>
</evidence>
<dbReference type="Gene3D" id="1.10.1670.10">
    <property type="entry name" value="Helix-hairpin-Helix base-excision DNA repair enzymes (C-terminal)"/>
    <property type="match status" value="1"/>
</dbReference>
<dbReference type="GO" id="GO:0006298">
    <property type="term" value="P:mismatch repair"/>
    <property type="evidence" value="ECO:0007669"/>
    <property type="project" value="TreeGrafter"/>
</dbReference>
<evidence type="ECO:0000256" key="8">
    <source>
        <dbReference type="ARBA" id="ARBA00022723"/>
    </source>
</evidence>
<dbReference type="InterPro" id="IPR023170">
    <property type="entry name" value="HhH_base_excis_C"/>
</dbReference>
<dbReference type="PROSITE" id="PS00764">
    <property type="entry name" value="ENDONUCLEASE_III_1"/>
    <property type="match status" value="1"/>
</dbReference>
<comment type="cofactor">
    <cofactor evidence="2">
        <name>[4Fe-4S] cluster</name>
        <dbReference type="ChEBI" id="CHEBI:49883"/>
    </cofactor>
</comment>
<keyword evidence="12" id="KW-0411">Iron-sulfur</keyword>
<keyword evidence="11" id="KW-0408">Iron</keyword>
<evidence type="ECO:0000256" key="13">
    <source>
        <dbReference type="ARBA" id="ARBA00023204"/>
    </source>
</evidence>
<dbReference type="GO" id="GO:0034039">
    <property type="term" value="F:8-oxo-7,8-dihydroguanine DNA N-glycosylase activity"/>
    <property type="evidence" value="ECO:0007669"/>
    <property type="project" value="TreeGrafter"/>
</dbReference>
<dbReference type="Pfam" id="PF00730">
    <property type="entry name" value="HhH-GPD"/>
    <property type="match status" value="1"/>
</dbReference>
<dbReference type="FunFam" id="1.10.340.30:FF:000002">
    <property type="entry name" value="Adenine DNA glycosylase"/>
    <property type="match status" value="1"/>
</dbReference>
<dbReference type="GO" id="GO:0051539">
    <property type="term" value="F:4 iron, 4 sulfur cluster binding"/>
    <property type="evidence" value="ECO:0007669"/>
    <property type="project" value="UniProtKB-KW"/>
</dbReference>
<keyword evidence="10" id="KW-0378">Hydrolase</keyword>
<accession>A0A9D2AFJ2</accession>
<evidence type="ECO:0000256" key="14">
    <source>
        <dbReference type="ARBA" id="ARBA00023295"/>
    </source>
</evidence>
<dbReference type="SUPFAM" id="SSF48150">
    <property type="entry name" value="DNA-glycosylase"/>
    <property type="match status" value="1"/>
</dbReference>
<keyword evidence="7" id="KW-0004">4Fe-4S</keyword>
<dbReference type="GO" id="GO:0006284">
    <property type="term" value="P:base-excision repair"/>
    <property type="evidence" value="ECO:0007669"/>
    <property type="project" value="InterPro"/>
</dbReference>
<evidence type="ECO:0000256" key="1">
    <source>
        <dbReference type="ARBA" id="ARBA00000843"/>
    </source>
</evidence>
<comment type="function">
    <text evidence="3">Adenine glycosylase active on G-A mispairs. MutY also corrects error-prone DNA synthesis past GO lesions which are due to the oxidatively damaged form of guanine: 7,8-dihydro-8-oxoguanine (8-oxo-dGTP).</text>
</comment>
<evidence type="ECO:0000259" key="15">
    <source>
        <dbReference type="SMART" id="SM00478"/>
    </source>
</evidence>
<gene>
    <name evidence="16" type="ORF">H9741_04255</name>
</gene>
<proteinExistence type="inferred from homology"/>
<reference evidence="16" key="1">
    <citation type="journal article" date="2021" name="PeerJ">
        <title>Extensive microbial diversity within the chicken gut microbiome revealed by metagenomics and culture.</title>
        <authorList>
            <person name="Gilroy R."/>
            <person name="Ravi A."/>
            <person name="Getino M."/>
            <person name="Pursley I."/>
            <person name="Horton D.L."/>
            <person name="Alikhan N.F."/>
            <person name="Baker D."/>
            <person name="Gharbi K."/>
            <person name="Hall N."/>
            <person name="Watson M."/>
            <person name="Adriaenssens E.M."/>
            <person name="Foster-Nyarko E."/>
            <person name="Jarju S."/>
            <person name="Secka A."/>
            <person name="Antonio M."/>
            <person name="Oren A."/>
            <person name="Chaudhuri R.R."/>
            <person name="La Ragione R."/>
            <person name="Hildebrand F."/>
            <person name="Pallen M.J."/>
        </authorList>
    </citation>
    <scope>NUCLEOTIDE SEQUENCE</scope>
    <source>
        <strain evidence="16">811</strain>
    </source>
</reference>
<dbReference type="GO" id="GO:0046872">
    <property type="term" value="F:metal ion binding"/>
    <property type="evidence" value="ECO:0007669"/>
    <property type="project" value="UniProtKB-KW"/>
</dbReference>
<keyword evidence="8" id="KW-0479">Metal-binding</keyword>
<sequence>MDEKTAREKAEALPSLLLPWYDKNKRDLPWRENTDPYRVWVSEIMLQQTRVEAAKEHYRRFLQKLPTVQALAECGEDELFKLWEGLGYYSRAKNLHKAAKIVAKEGFPTDAEGWRKLPGIGDYTAGAVSSIAFERPSPAVDGNVVRVLSRVLGDGREQDLLRTEYAKLLAPAYPEKRRGDFTQSLMELGATVCLPSSPKCLACPLLGICETKNDALPVKKIKPERRKSDMTLLLFYDKTQAAVCKRREGVLQGTYAFFTAERAMDEEQVKSFLRECGLKEFTVSAPKTHRHVFTHLEWNMTAYPVFTEENVCALQPPEGIVCTPFSDLLFAPVGEIEGKYSLPSAYRWCLSLLKKHCR</sequence>
<evidence type="ECO:0000256" key="5">
    <source>
        <dbReference type="ARBA" id="ARBA00012045"/>
    </source>
</evidence>
<dbReference type="AlphaFoldDB" id="A0A9D2AFJ2"/>